<accession>A0A291RPH5</accession>
<dbReference type="GO" id="GO:0016787">
    <property type="term" value="F:hydrolase activity"/>
    <property type="evidence" value="ECO:0007669"/>
    <property type="project" value="InterPro"/>
</dbReference>
<dbReference type="RefSeq" id="WP_098696281.1">
    <property type="nucleotide sequence ID" value="NZ_CP023778.1"/>
</dbReference>
<sequence length="338" mass="36020">MPRPPSARIRSRRARGRSRPPRWISLIALIATLPAAAALDPETAAAAPVVPYHVPWRPGENLAAFLPHLGDFRGTPPGANDWNCKPSPAHPDPVILLSGASVGPAQNYVFIAPLLANNGYCVFTLTYGIDPTTVTPLPGNRDMRQVAAEELAPFVDRVLDATGAEKVDFLGHSEGTVMPRWYIKFLGGAQKVAKSVNLASLWNGSSLLGLNHLLEDARRNGSKAAIEAKAGTFTHSMLDFITGSDYLNAVNEGQAFPLSVEYTSIVTRYDEGVVPYTSGIAPPGPNITNIVLQDVCPADLSEHNFLAADPVVGQIILNALDPANAQPINCNGIPRNSG</sequence>
<organism evidence="2 3">
    <name type="scientific">Nocardia terpenica</name>
    <dbReference type="NCBI Taxonomy" id="455432"/>
    <lineage>
        <taxon>Bacteria</taxon>
        <taxon>Bacillati</taxon>
        <taxon>Actinomycetota</taxon>
        <taxon>Actinomycetes</taxon>
        <taxon>Mycobacteriales</taxon>
        <taxon>Nocardiaceae</taxon>
        <taxon>Nocardia</taxon>
    </lineage>
</organism>
<dbReference type="Pfam" id="PF01674">
    <property type="entry name" value="Lipase_2"/>
    <property type="match status" value="1"/>
</dbReference>
<evidence type="ECO:0000313" key="3">
    <source>
        <dbReference type="Proteomes" id="UP000221961"/>
    </source>
</evidence>
<proteinExistence type="predicted"/>
<dbReference type="EMBL" id="CP023778">
    <property type="protein sequence ID" value="ATL69247.1"/>
    <property type="molecule type" value="Genomic_DNA"/>
</dbReference>
<dbReference type="GeneID" id="88360927"/>
<dbReference type="InterPro" id="IPR002918">
    <property type="entry name" value="Lipase_EstA/Esterase_EstB"/>
</dbReference>
<dbReference type="Gene3D" id="3.40.50.1820">
    <property type="entry name" value="alpha/beta hydrolase"/>
    <property type="match status" value="1"/>
</dbReference>
<dbReference type="Proteomes" id="UP000221961">
    <property type="component" value="Chromosome"/>
</dbReference>
<keyword evidence="1" id="KW-0732">Signal</keyword>
<feature type="chain" id="PRO_5039011406" evidence="1">
    <location>
        <begin position="38"/>
        <end position="338"/>
    </location>
</feature>
<dbReference type="GO" id="GO:0016042">
    <property type="term" value="P:lipid catabolic process"/>
    <property type="evidence" value="ECO:0007669"/>
    <property type="project" value="InterPro"/>
</dbReference>
<evidence type="ECO:0000256" key="1">
    <source>
        <dbReference type="SAM" id="SignalP"/>
    </source>
</evidence>
<protein>
    <submittedName>
        <fullName evidence="2">Lipase</fullName>
    </submittedName>
</protein>
<gene>
    <name evidence="2" type="ORF">CRH09_26805</name>
</gene>
<evidence type="ECO:0000313" key="2">
    <source>
        <dbReference type="EMBL" id="ATL69247.1"/>
    </source>
</evidence>
<reference evidence="2 3" key="1">
    <citation type="submission" date="2017-10" db="EMBL/GenBank/DDBJ databases">
        <title>Comparative genomics between pathogenic Norcardia.</title>
        <authorList>
            <person name="Zeng L."/>
        </authorList>
    </citation>
    <scope>NUCLEOTIDE SEQUENCE [LARGE SCALE GENOMIC DNA]</scope>
    <source>
        <strain evidence="2 3">NC_YFY_NT001</strain>
    </source>
</reference>
<dbReference type="SUPFAM" id="SSF53474">
    <property type="entry name" value="alpha/beta-Hydrolases"/>
    <property type="match status" value="1"/>
</dbReference>
<name>A0A291RPH5_9NOCA</name>
<feature type="signal peptide" evidence="1">
    <location>
        <begin position="1"/>
        <end position="37"/>
    </location>
</feature>
<dbReference type="InterPro" id="IPR029058">
    <property type="entry name" value="AB_hydrolase_fold"/>
</dbReference>
<dbReference type="KEGG" id="ntp:CRH09_26805"/>
<dbReference type="AlphaFoldDB" id="A0A291RPH5"/>